<name>A0AAN7V8Q4_9COLE</name>
<accession>A0AAN7V8Q4</accession>
<sequence length="412" mass="46447">MQISSKIILLFHLLQLGELASVRINFEKCEWRGFTCKSSIELPEKIDVTFQCNDTVTSQDIEIYIWGFNSPLTIASLTVQNCEKVHLHFSCGDNKAIQWLKLRNIGNLELMQPTVTQNPRKVFFENITRIDNLPADTFSQMRSLRYKPVCGFATMELEEIYFRNVSIGNIETAAFKNLSEIRKFEWTDVVVDKINYGALKIQFADNGEGLIVNCSLGVVEPLAFQITADRFTIKGTKIQDLWPSGLNGTSSKFIFTNNTVKNLQSGSIAILAQNVVIASNYFTNVESGAFNKVSPGLLHDSQTHFGKLQFVYDFNHNTIAHVEDKGIRPDIETYRNVASYLNYTDNHLQCSCESLSWLGAEVDLGFGYNVLKDFNMMILNPKNKNSCTFRPCMCFSATAPENVSAPLIPAVF</sequence>
<dbReference type="InterPro" id="IPR011050">
    <property type="entry name" value="Pectin_lyase_fold/virulence"/>
</dbReference>
<dbReference type="SUPFAM" id="SSF51126">
    <property type="entry name" value="Pectin lyase-like"/>
    <property type="match status" value="1"/>
</dbReference>
<protein>
    <submittedName>
        <fullName evidence="2">Uncharacterized protein</fullName>
    </submittedName>
</protein>
<dbReference type="AlphaFoldDB" id="A0AAN7V8Q4"/>
<reference evidence="2 3" key="1">
    <citation type="journal article" date="2024" name="Insects">
        <title>An Improved Chromosome-Level Genome Assembly of the Firefly Pyrocoelia pectoralis.</title>
        <authorList>
            <person name="Fu X."/>
            <person name="Meyer-Rochow V.B."/>
            <person name="Ballantyne L."/>
            <person name="Zhu X."/>
        </authorList>
    </citation>
    <scope>NUCLEOTIDE SEQUENCE [LARGE SCALE GENOMIC DNA]</scope>
    <source>
        <strain evidence="2">XCY_ONT2</strain>
    </source>
</reference>
<feature type="chain" id="PRO_5043018962" evidence="1">
    <location>
        <begin position="20"/>
        <end position="412"/>
    </location>
</feature>
<proteinExistence type="predicted"/>
<keyword evidence="3" id="KW-1185">Reference proteome</keyword>
<dbReference type="EMBL" id="JAVRBK010000006">
    <property type="protein sequence ID" value="KAK5642328.1"/>
    <property type="molecule type" value="Genomic_DNA"/>
</dbReference>
<feature type="signal peptide" evidence="1">
    <location>
        <begin position="1"/>
        <end position="19"/>
    </location>
</feature>
<evidence type="ECO:0000313" key="3">
    <source>
        <dbReference type="Proteomes" id="UP001329430"/>
    </source>
</evidence>
<dbReference type="InterPro" id="IPR032675">
    <property type="entry name" value="LRR_dom_sf"/>
</dbReference>
<gene>
    <name evidence="2" type="ORF">RI129_008495</name>
</gene>
<comment type="caution">
    <text evidence="2">The sequence shown here is derived from an EMBL/GenBank/DDBJ whole genome shotgun (WGS) entry which is preliminary data.</text>
</comment>
<dbReference type="Proteomes" id="UP001329430">
    <property type="component" value="Chromosome 6"/>
</dbReference>
<dbReference type="Gene3D" id="3.80.10.10">
    <property type="entry name" value="Ribonuclease Inhibitor"/>
    <property type="match status" value="1"/>
</dbReference>
<evidence type="ECO:0000313" key="2">
    <source>
        <dbReference type="EMBL" id="KAK5642328.1"/>
    </source>
</evidence>
<evidence type="ECO:0000256" key="1">
    <source>
        <dbReference type="SAM" id="SignalP"/>
    </source>
</evidence>
<keyword evidence="1" id="KW-0732">Signal</keyword>
<organism evidence="2 3">
    <name type="scientific">Pyrocoelia pectoralis</name>
    <dbReference type="NCBI Taxonomy" id="417401"/>
    <lineage>
        <taxon>Eukaryota</taxon>
        <taxon>Metazoa</taxon>
        <taxon>Ecdysozoa</taxon>
        <taxon>Arthropoda</taxon>
        <taxon>Hexapoda</taxon>
        <taxon>Insecta</taxon>
        <taxon>Pterygota</taxon>
        <taxon>Neoptera</taxon>
        <taxon>Endopterygota</taxon>
        <taxon>Coleoptera</taxon>
        <taxon>Polyphaga</taxon>
        <taxon>Elateriformia</taxon>
        <taxon>Elateroidea</taxon>
        <taxon>Lampyridae</taxon>
        <taxon>Lampyrinae</taxon>
        <taxon>Pyrocoelia</taxon>
    </lineage>
</organism>